<proteinExistence type="predicted"/>
<protein>
    <recommendedName>
        <fullName evidence="3">DUF4235 domain-containing protein</fullName>
    </recommendedName>
</protein>
<evidence type="ECO:0000313" key="2">
    <source>
        <dbReference type="Proteomes" id="UP000249873"/>
    </source>
</evidence>
<dbReference type="EMBL" id="CP029480">
    <property type="protein sequence ID" value="AWV98651.1"/>
    <property type="molecule type" value="Genomic_DNA"/>
</dbReference>
<sequence>MNRTEKKIALNKQINDFTEDLKSKAGGFKNLGKDALVIGGIIVAGYSLMKLFTDDEDESEEVSSEVESPSIFTSAIKGAASTILLAVAKSKLTDYLESLNQDDSEQDS</sequence>
<dbReference type="RefSeq" id="WP_111371844.1">
    <property type="nucleotide sequence ID" value="NZ_CP029480.1"/>
</dbReference>
<accession>A0A2Z4GBX5</accession>
<organism evidence="1 2">
    <name type="scientific">Arcticibacterium luteifluviistationis</name>
    <dbReference type="NCBI Taxonomy" id="1784714"/>
    <lineage>
        <taxon>Bacteria</taxon>
        <taxon>Pseudomonadati</taxon>
        <taxon>Bacteroidota</taxon>
        <taxon>Cytophagia</taxon>
        <taxon>Cytophagales</taxon>
        <taxon>Leadbetterellaceae</taxon>
        <taxon>Arcticibacterium</taxon>
    </lineage>
</organism>
<dbReference type="AlphaFoldDB" id="A0A2Z4GBX5"/>
<dbReference type="KEGG" id="als:DJ013_10910"/>
<keyword evidence="2" id="KW-1185">Reference proteome</keyword>
<reference evidence="1 2" key="1">
    <citation type="submission" date="2018-05" db="EMBL/GenBank/DDBJ databases">
        <title>Complete genome sequence of Arcticibacterium luteifluviistationis SM1504T, a cytophagaceae bacterium isolated from Arctic surface seawater.</title>
        <authorList>
            <person name="Li Y."/>
            <person name="Qin Q.-L."/>
        </authorList>
    </citation>
    <scope>NUCLEOTIDE SEQUENCE [LARGE SCALE GENOMIC DNA]</scope>
    <source>
        <strain evidence="1 2">SM1504</strain>
    </source>
</reference>
<gene>
    <name evidence="1" type="ORF">DJ013_10910</name>
</gene>
<evidence type="ECO:0000313" key="1">
    <source>
        <dbReference type="EMBL" id="AWV98651.1"/>
    </source>
</evidence>
<dbReference type="OrthoDB" id="9893936at2"/>
<dbReference type="Proteomes" id="UP000249873">
    <property type="component" value="Chromosome"/>
</dbReference>
<evidence type="ECO:0008006" key="3">
    <source>
        <dbReference type="Google" id="ProtNLM"/>
    </source>
</evidence>
<name>A0A2Z4GBX5_9BACT</name>